<feature type="domain" description="DUF1707" evidence="1">
    <location>
        <begin position="14"/>
        <end position="66"/>
    </location>
</feature>
<dbReference type="InterPro" id="IPR024425">
    <property type="entry name" value="LiaF-like_C"/>
</dbReference>
<name>A0A9W6STD6_9ACTN</name>
<dbReference type="RefSeq" id="WP_285667559.1">
    <property type="nucleotide sequence ID" value="NZ_BSTX01000008.1"/>
</dbReference>
<dbReference type="Pfam" id="PF09922">
    <property type="entry name" value="LiaF-like_C"/>
    <property type="match status" value="1"/>
</dbReference>
<dbReference type="EMBL" id="BSTX01000008">
    <property type="protein sequence ID" value="GLZ81993.1"/>
    <property type="molecule type" value="Genomic_DNA"/>
</dbReference>
<dbReference type="PANTHER" id="PTHR40763">
    <property type="entry name" value="MEMBRANE PROTEIN-RELATED"/>
    <property type="match status" value="1"/>
</dbReference>
<dbReference type="AlphaFoldDB" id="A0A9W6STD6"/>
<evidence type="ECO:0000313" key="4">
    <source>
        <dbReference type="Proteomes" id="UP001165079"/>
    </source>
</evidence>
<evidence type="ECO:0000259" key="2">
    <source>
        <dbReference type="Pfam" id="PF09922"/>
    </source>
</evidence>
<reference evidence="3" key="1">
    <citation type="submission" date="2023-03" db="EMBL/GenBank/DDBJ databases">
        <title>Actinorhabdospora filicis NBRC 111898.</title>
        <authorList>
            <person name="Ichikawa N."/>
            <person name="Sato H."/>
            <person name="Tonouchi N."/>
        </authorList>
    </citation>
    <scope>NUCLEOTIDE SEQUENCE</scope>
    <source>
        <strain evidence="3">NBRC 111898</strain>
    </source>
</reference>
<gene>
    <name evidence="3" type="ORF">Afil01_68000</name>
</gene>
<dbReference type="InterPro" id="IPR012551">
    <property type="entry name" value="DUF1707_SHOCT-like"/>
</dbReference>
<dbReference type="Pfam" id="PF08044">
    <property type="entry name" value="DUF1707"/>
    <property type="match status" value="1"/>
</dbReference>
<feature type="domain" description="Cell wall-active antibiotics response LiaF-like C-terminal" evidence="2">
    <location>
        <begin position="110"/>
        <end position="165"/>
    </location>
</feature>
<comment type="caution">
    <text evidence="3">The sequence shown here is derived from an EMBL/GenBank/DDBJ whole genome shotgun (WGS) entry which is preliminary data.</text>
</comment>
<accession>A0A9W6STD6</accession>
<dbReference type="Proteomes" id="UP001165079">
    <property type="component" value="Unassembled WGS sequence"/>
</dbReference>
<dbReference type="PANTHER" id="PTHR40763:SF4">
    <property type="entry name" value="DUF1707 DOMAIN-CONTAINING PROTEIN"/>
    <property type="match status" value="1"/>
</dbReference>
<keyword evidence="4" id="KW-1185">Reference proteome</keyword>
<protein>
    <recommendedName>
        <fullName evidence="5">Cell wall-active antibiotics response LiaF-like C-terminal domain-containing protein</fullName>
    </recommendedName>
</protein>
<sequence length="209" mass="22910">MPNLPDRPDDRQLMRASDADRERIADILRASAGEGRLSLSELDERLAWVYEARTYADLEPLVSDLPVAEMSRRSVERRYDTAAEAGAPKWLVAFMSGVNRKGEWLLGRVLNFVAVMGGGKFDLRRARVPAGEATIRVFALMGGCEIIVPEESEVHVDGFAIMGGFSQHTGGIGPVGRGPRIRVTGFALMGGVEVKRKPSLKRSGDRDDD</sequence>
<evidence type="ECO:0008006" key="5">
    <source>
        <dbReference type="Google" id="ProtNLM"/>
    </source>
</evidence>
<evidence type="ECO:0000313" key="3">
    <source>
        <dbReference type="EMBL" id="GLZ81993.1"/>
    </source>
</evidence>
<proteinExistence type="predicted"/>
<organism evidence="3 4">
    <name type="scientific">Actinorhabdospora filicis</name>
    <dbReference type="NCBI Taxonomy" id="1785913"/>
    <lineage>
        <taxon>Bacteria</taxon>
        <taxon>Bacillati</taxon>
        <taxon>Actinomycetota</taxon>
        <taxon>Actinomycetes</taxon>
        <taxon>Micromonosporales</taxon>
        <taxon>Micromonosporaceae</taxon>
        <taxon>Actinorhabdospora</taxon>
    </lineage>
</organism>
<evidence type="ECO:0000259" key="1">
    <source>
        <dbReference type="Pfam" id="PF08044"/>
    </source>
</evidence>